<organism evidence="1">
    <name type="scientific">viral metagenome</name>
    <dbReference type="NCBI Taxonomy" id="1070528"/>
    <lineage>
        <taxon>unclassified sequences</taxon>
        <taxon>metagenomes</taxon>
        <taxon>organismal metagenomes</taxon>
    </lineage>
</organism>
<protein>
    <submittedName>
        <fullName evidence="1">Uncharacterized protein</fullName>
    </submittedName>
</protein>
<name>A0A6M3XS26_9ZZZZ</name>
<reference evidence="1" key="1">
    <citation type="submission" date="2020-03" db="EMBL/GenBank/DDBJ databases">
        <title>The deep terrestrial virosphere.</title>
        <authorList>
            <person name="Holmfeldt K."/>
            <person name="Nilsson E."/>
            <person name="Simone D."/>
            <person name="Lopez-Fernandez M."/>
            <person name="Wu X."/>
            <person name="de Brujin I."/>
            <person name="Lundin D."/>
            <person name="Andersson A."/>
            <person name="Bertilsson S."/>
            <person name="Dopson M."/>
        </authorList>
    </citation>
    <scope>NUCLEOTIDE SEQUENCE</scope>
    <source>
        <strain evidence="1">TM448B01619</strain>
    </source>
</reference>
<sequence length="87" mass="10014">MQCTHVDRVSVHPSIKIGGASLGQCKNEALPEFTVCHEHACREALVYQVRHQHGTIKNLRAEMETMRETVKKLREKINFQESFPIKL</sequence>
<dbReference type="EMBL" id="MT144796">
    <property type="protein sequence ID" value="QJH99553.1"/>
    <property type="molecule type" value="Genomic_DNA"/>
</dbReference>
<proteinExistence type="predicted"/>
<evidence type="ECO:0000313" key="1">
    <source>
        <dbReference type="EMBL" id="QJH99553.1"/>
    </source>
</evidence>
<gene>
    <name evidence="1" type="ORF">TM448B01619_0012</name>
</gene>
<dbReference type="AlphaFoldDB" id="A0A6M3XS26"/>
<accession>A0A6M3XS26</accession>